<protein>
    <submittedName>
        <fullName evidence="3">Uncharacterized protein</fullName>
    </submittedName>
</protein>
<reference evidence="3" key="2">
    <citation type="submission" date="2020-11" db="EMBL/GenBank/DDBJ databases">
        <authorList>
            <person name="McCartney M.A."/>
            <person name="Auch B."/>
            <person name="Kono T."/>
            <person name="Mallez S."/>
            <person name="Becker A."/>
            <person name="Gohl D.M."/>
            <person name="Silverstein K.A.T."/>
            <person name="Koren S."/>
            <person name="Bechman K.B."/>
            <person name="Herman A."/>
            <person name="Abrahante J.E."/>
            <person name="Garbe J."/>
        </authorList>
    </citation>
    <scope>NUCLEOTIDE SEQUENCE</scope>
    <source>
        <strain evidence="3">Duluth1</strain>
        <tissue evidence="3">Whole animal</tissue>
    </source>
</reference>
<keyword evidence="2" id="KW-0732">Signal</keyword>
<evidence type="ECO:0000256" key="1">
    <source>
        <dbReference type="SAM" id="MobiDB-lite"/>
    </source>
</evidence>
<dbReference type="AlphaFoldDB" id="A0A9D4FKU6"/>
<reference evidence="3" key="1">
    <citation type="journal article" date="2019" name="bioRxiv">
        <title>The Genome of the Zebra Mussel, Dreissena polymorpha: A Resource for Invasive Species Research.</title>
        <authorList>
            <person name="McCartney M.A."/>
            <person name="Auch B."/>
            <person name="Kono T."/>
            <person name="Mallez S."/>
            <person name="Zhang Y."/>
            <person name="Obille A."/>
            <person name="Becker A."/>
            <person name="Abrahante J.E."/>
            <person name="Garbe J."/>
            <person name="Badalamenti J.P."/>
            <person name="Herman A."/>
            <person name="Mangelson H."/>
            <person name="Liachko I."/>
            <person name="Sullivan S."/>
            <person name="Sone E.D."/>
            <person name="Koren S."/>
            <person name="Silverstein K.A.T."/>
            <person name="Beckman K.B."/>
            <person name="Gohl D.M."/>
        </authorList>
    </citation>
    <scope>NUCLEOTIDE SEQUENCE</scope>
    <source>
        <strain evidence="3">Duluth1</strain>
        <tissue evidence="3">Whole animal</tissue>
    </source>
</reference>
<evidence type="ECO:0000313" key="4">
    <source>
        <dbReference type="Proteomes" id="UP000828390"/>
    </source>
</evidence>
<sequence>MNFAWNIIWILPIAWLVIAGSEAKCAGGDTSAHSSGGESVRDLFRRDVHVSPDTMCCICMDTVDMACTDDPRCSKSIKGCTAPTICSTTVYNNGTRILFSKQCLSQIDCINQWVNTSRTTPGCAQQDYSQIPVGLYCTYCCENEDPLNVHYCLDHTLSFPGQQNYSFPPLTASRPPTTTTSPPVKSTTSVHTKPTHTSHHLSPTGSSLTTQCEECDGASCGQSSVVTCNAYESFCLNVLLVDKHGNFSIIKKGCSSRYECLYDHSHLHADPCDFRGIPGTPSFAPGTERLCQFCCDGTGMSGPCNTQPVPQNTIDFDPSVTQTTTLGTPATTQTTTLSTPAITQTTTLGAPATTQTTTLGTPSNTQTTTLGTPSTTQTTTQGTPATTLTTTLGTPANTQTTTLGTPAKTQTTTLGTLSNSSTPITQNTTMDTALNNSTPHTQTTELTPPTHHNAIPHTHPASTQGISTITHITQPGVNTTVMPSSSSTTRRTTTPPAPGHYTLPQVATQCAVCMGPPEICEQLTRIVPCNPPNNYCINTIHNRVDGTRSVNRTCGNIDTCYRDWYVGTSDNDKCQEFSQLRAYTVEFDCTFCCVTNKCNLLLKPPDDTLYQDKRN</sequence>
<feature type="region of interest" description="Disordered" evidence="1">
    <location>
        <begin position="349"/>
        <end position="426"/>
    </location>
</feature>
<keyword evidence="4" id="KW-1185">Reference proteome</keyword>
<dbReference type="EMBL" id="JAIWYP010000007">
    <property type="protein sequence ID" value="KAH3799831.1"/>
    <property type="molecule type" value="Genomic_DNA"/>
</dbReference>
<accession>A0A9D4FKU6</accession>
<proteinExistence type="predicted"/>
<feature type="region of interest" description="Disordered" evidence="1">
    <location>
        <begin position="478"/>
        <end position="500"/>
    </location>
</feature>
<feature type="compositionally biased region" description="Low complexity" evidence="1">
    <location>
        <begin position="168"/>
        <end position="189"/>
    </location>
</feature>
<evidence type="ECO:0000256" key="2">
    <source>
        <dbReference type="SAM" id="SignalP"/>
    </source>
</evidence>
<feature type="region of interest" description="Disordered" evidence="1">
    <location>
        <begin position="168"/>
        <end position="205"/>
    </location>
</feature>
<dbReference type="CDD" id="cd00117">
    <property type="entry name" value="TFP"/>
    <property type="match status" value="1"/>
</dbReference>
<dbReference type="OrthoDB" id="6134424at2759"/>
<feature type="chain" id="PRO_5038362469" evidence="2">
    <location>
        <begin position="24"/>
        <end position="615"/>
    </location>
</feature>
<gene>
    <name evidence="3" type="ORF">DPMN_153447</name>
</gene>
<evidence type="ECO:0000313" key="3">
    <source>
        <dbReference type="EMBL" id="KAH3799831.1"/>
    </source>
</evidence>
<feature type="compositionally biased region" description="Low complexity" evidence="1">
    <location>
        <begin position="479"/>
        <end position="494"/>
    </location>
</feature>
<dbReference type="Proteomes" id="UP000828390">
    <property type="component" value="Unassembled WGS sequence"/>
</dbReference>
<feature type="compositionally biased region" description="Low complexity" evidence="1">
    <location>
        <begin position="349"/>
        <end position="423"/>
    </location>
</feature>
<organism evidence="3 4">
    <name type="scientific">Dreissena polymorpha</name>
    <name type="common">Zebra mussel</name>
    <name type="synonym">Mytilus polymorpha</name>
    <dbReference type="NCBI Taxonomy" id="45954"/>
    <lineage>
        <taxon>Eukaryota</taxon>
        <taxon>Metazoa</taxon>
        <taxon>Spiralia</taxon>
        <taxon>Lophotrochozoa</taxon>
        <taxon>Mollusca</taxon>
        <taxon>Bivalvia</taxon>
        <taxon>Autobranchia</taxon>
        <taxon>Heteroconchia</taxon>
        <taxon>Euheterodonta</taxon>
        <taxon>Imparidentia</taxon>
        <taxon>Neoheterodontei</taxon>
        <taxon>Myida</taxon>
        <taxon>Dreissenoidea</taxon>
        <taxon>Dreissenidae</taxon>
        <taxon>Dreissena</taxon>
    </lineage>
</organism>
<feature type="signal peptide" evidence="2">
    <location>
        <begin position="1"/>
        <end position="23"/>
    </location>
</feature>
<comment type="caution">
    <text evidence="3">The sequence shown here is derived from an EMBL/GenBank/DDBJ whole genome shotgun (WGS) entry which is preliminary data.</text>
</comment>
<name>A0A9D4FKU6_DREPO</name>